<comment type="caution">
    <text evidence="1">The sequence shown here is derived from an EMBL/GenBank/DDBJ whole genome shotgun (WGS) entry which is preliminary data.</text>
</comment>
<gene>
    <name evidence="1" type="ORF">GCM10010912_65050</name>
</gene>
<protein>
    <submittedName>
        <fullName evidence="1">Uncharacterized protein</fullName>
    </submittedName>
</protein>
<reference evidence="1" key="1">
    <citation type="journal article" date="2014" name="Int. J. Syst. Evol. Microbiol.">
        <title>Complete genome sequence of Corynebacterium casei LMG S-19264T (=DSM 44701T), isolated from a smear-ripened cheese.</title>
        <authorList>
            <consortium name="US DOE Joint Genome Institute (JGI-PGF)"/>
            <person name="Walter F."/>
            <person name="Albersmeier A."/>
            <person name="Kalinowski J."/>
            <person name="Ruckert C."/>
        </authorList>
    </citation>
    <scope>NUCLEOTIDE SEQUENCE</scope>
    <source>
        <strain evidence="1">CGMCC 1.16134</strain>
    </source>
</reference>
<dbReference type="EMBL" id="BMKR01000053">
    <property type="protein sequence ID" value="GGG11616.1"/>
    <property type="molecule type" value="Genomic_DNA"/>
</dbReference>
<dbReference type="Proteomes" id="UP000637643">
    <property type="component" value="Unassembled WGS sequence"/>
</dbReference>
<sequence>MISFNILIISDKMDFTTDYVCIELKRRNLAYFRINLDEMHLYDIELDLQTLSLTLRIAGQTYVTNEALLKSVYYRAPIYLRDTYKPEVSADMQLYRNQWMAFLRNLSIFENAKWVNDPTATFKAENKLLQLIYTARLGFTCPSTKITNTTTISDFLDKQYIVKSVDTAVLQIDSKDAFVYSNVISDKELLSAELGLVPIVIQEYVYPKIDVRVTVVGNDVFAVRSE</sequence>
<accession>A0A917D5P0</accession>
<organism evidence="1 2">
    <name type="scientific">Paenibacillus albidus</name>
    <dbReference type="NCBI Taxonomy" id="2041023"/>
    <lineage>
        <taxon>Bacteria</taxon>
        <taxon>Bacillati</taxon>
        <taxon>Bacillota</taxon>
        <taxon>Bacilli</taxon>
        <taxon>Bacillales</taxon>
        <taxon>Paenibacillaceae</taxon>
        <taxon>Paenibacillus</taxon>
    </lineage>
</organism>
<dbReference type="AlphaFoldDB" id="A0A917D5P0"/>
<name>A0A917D5P0_9BACL</name>
<dbReference type="SUPFAM" id="SSF56059">
    <property type="entry name" value="Glutathione synthetase ATP-binding domain-like"/>
    <property type="match status" value="1"/>
</dbReference>
<keyword evidence="2" id="KW-1185">Reference proteome</keyword>
<proteinExistence type="predicted"/>
<reference evidence="1" key="2">
    <citation type="submission" date="2020-09" db="EMBL/GenBank/DDBJ databases">
        <authorList>
            <person name="Sun Q."/>
            <person name="Zhou Y."/>
        </authorList>
    </citation>
    <scope>NUCLEOTIDE SEQUENCE</scope>
    <source>
        <strain evidence="1">CGMCC 1.16134</strain>
    </source>
</reference>
<evidence type="ECO:0000313" key="1">
    <source>
        <dbReference type="EMBL" id="GGG11616.1"/>
    </source>
</evidence>
<evidence type="ECO:0000313" key="2">
    <source>
        <dbReference type="Proteomes" id="UP000637643"/>
    </source>
</evidence>